<name>A0A2P5AAM8_PARAD</name>
<protein>
    <submittedName>
        <fullName evidence="2">Uncharacterized protein</fullName>
    </submittedName>
</protein>
<dbReference type="Proteomes" id="UP000237105">
    <property type="component" value="Unassembled WGS sequence"/>
</dbReference>
<keyword evidence="1" id="KW-0472">Membrane</keyword>
<evidence type="ECO:0000313" key="2">
    <source>
        <dbReference type="EMBL" id="PON33591.1"/>
    </source>
</evidence>
<feature type="transmembrane region" description="Helical" evidence="1">
    <location>
        <begin position="94"/>
        <end position="110"/>
    </location>
</feature>
<evidence type="ECO:0000256" key="1">
    <source>
        <dbReference type="SAM" id="Phobius"/>
    </source>
</evidence>
<comment type="caution">
    <text evidence="2">The sequence shown here is derived from an EMBL/GenBank/DDBJ whole genome shotgun (WGS) entry which is preliminary data.</text>
</comment>
<keyword evidence="1" id="KW-0812">Transmembrane</keyword>
<evidence type="ECO:0000313" key="3">
    <source>
        <dbReference type="Proteomes" id="UP000237105"/>
    </source>
</evidence>
<reference evidence="3" key="1">
    <citation type="submission" date="2016-06" db="EMBL/GenBank/DDBJ databases">
        <title>Parallel loss of symbiosis genes in relatives of nitrogen-fixing non-legume Parasponia.</title>
        <authorList>
            <person name="Van Velzen R."/>
            <person name="Holmer R."/>
            <person name="Bu F."/>
            <person name="Rutten L."/>
            <person name="Van Zeijl A."/>
            <person name="Liu W."/>
            <person name="Santuari L."/>
            <person name="Cao Q."/>
            <person name="Sharma T."/>
            <person name="Shen D."/>
            <person name="Roswanjaya Y."/>
            <person name="Wardhani T."/>
            <person name="Kalhor M.S."/>
            <person name="Jansen J."/>
            <person name="Van den Hoogen J."/>
            <person name="Gungor B."/>
            <person name="Hartog M."/>
            <person name="Hontelez J."/>
            <person name="Verver J."/>
            <person name="Yang W.-C."/>
            <person name="Schijlen E."/>
            <person name="Repin R."/>
            <person name="Schilthuizen M."/>
            <person name="Schranz E."/>
            <person name="Heidstra R."/>
            <person name="Miyata K."/>
            <person name="Fedorova E."/>
            <person name="Kohlen W."/>
            <person name="Bisseling T."/>
            <person name="Smit S."/>
            <person name="Geurts R."/>
        </authorList>
    </citation>
    <scope>NUCLEOTIDE SEQUENCE [LARGE SCALE GENOMIC DNA]</scope>
    <source>
        <strain evidence="3">cv. WU1-14</strain>
    </source>
</reference>
<dbReference type="AlphaFoldDB" id="A0A2P5AAM8"/>
<gene>
    <name evidence="2" type="ORF">PanWU01x14_351600</name>
</gene>
<keyword evidence="3" id="KW-1185">Reference proteome</keyword>
<dbReference type="EMBL" id="JXTB01000717">
    <property type="protein sequence ID" value="PON33591.1"/>
    <property type="molecule type" value="Genomic_DNA"/>
</dbReference>
<feature type="transmembrane region" description="Helical" evidence="1">
    <location>
        <begin position="12"/>
        <end position="31"/>
    </location>
</feature>
<proteinExistence type="predicted"/>
<keyword evidence="1" id="KW-1133">Transmembrane helix</keyword>
<sequence>LLACVEQGGKCIKFISSFYLLTFFLTFLIFFEETESYRRIFSVHQTLCDDDAECMVICKERDQQTIKAVCLPKPGIMDKHNFYCYLPLNYHKCLDIYILCPIMQYLMLLFKKRKRN</sequence>
<feature type="non-terminal residue" evidence="2">
    <location>
        <position position="1"/>
    </location>
</feature>
<organism evidence="2 3">
    <name type="scientific">Parasponia andersonii</name>
    <name type="common">Sponia andersonii</name>
    <dbReference type="NCBI Taxonomy" id="3476"/>
    <lineage>
        <taxon>Eukaryota</taxon>
        <taxon>Viridiplantae</taxon>
        <taxon>Streptophyta</taxon>
        <taxon>Embryophyta</taxon>
        <taxon>Tracheophyta</taxon>
        <taxon>Spermatophyta</taxon>
        <taxon>Magnoliopsida</taxon>
        <taxon>eudicotyledons</taxon>
        <taxon>Gunneridae</taxon>
        <taxon>Pentapetalae</taxon>
        <taxon>rosids</taxon>
        <taxon>fabids</taxon>
        <taxon>Rosales</taxon>
        <taxon>Cannabaceae</taxon>
        <taxon>Parasponia</taxon>
    </lineage>
</organism>
<accession>A0A2P5AAM8</accession>